<evidence type="ECO:0000313" key="2">
    <source>
        <dbReference type="Proteomes" id="UP001341245"/>
    </source>
</evidence>
<dbReference type="InterPro" id="IPR032675">
    <property type="entry name" value="LRR_dom_sf"/>
</dbReference>
<comment type="caution">
    <text evidence="1">The sequence shown here is derived from an EMBL/GenBank/DDBJ whole genome shotgun (WGS) entry which is preliminary data.</text>
</comment>
<dbReference type="EMBL" id="JASGXD010000026">
    <property type="protein sequence ID" value="KAK5999343.1"/>
    <property type="molecule type" value="Genomic_DNA"/>
</dbReference>
<dbReference type="Gene3D" id="3.80.10.10">
    <property type="entry name" value="Ribonuclease Inhibitor"/>
    <property type="match status" value="1"/>
</dbReference>
<name>A0ABR0T4I8_AURPU</name>
<reference evidence="1 2" key="1">
    <citation type="submission" date="2023-11" db="EMBL/GenBank/DDBJ databases">
        <title>Draft genome sequence and annotation of the polyextremotolerant black yeast-like fungus Aureobasidium pullulans NRRL 62042.</title>
        <authorList>
            <person name="Dielentheis-Frenken M.R.E."/>
            <person name="Wibberg D."/>
            <person name="Blank L.M."/>
            <person name="Tiso T."/>
        </authorList>
    </citation>
    <scope>NUCLEOTIDE SEQUENCE [LARGE SCALE GENOMIC DNA]</scope>
    <source>
        <strain evidence="1 2">NRRL 62042</strain>
    </source>
</reference>
<evidence type="ECO:0008006" key="3">
    <source>
        <dbReference type="Google" id="ProtNLM"/>
    </source>
</evidence>
<keyword evidence="2" id="KW-1185">Reference proteome</keyword>
<sequence>MATPATATLSGANRPGWGDLPAEIHEQVVNHLFDQRATLEALITADCPATGEALRLYWKTATPDNDLFTLLESKPLHHRQFFANMLRQITINFKALDEHHEGRGLQYPRLQSLTVVHDKALMGTEELTHARIRRFIGPRLRTLEVGCQLHEGMNLKPTTHNFLPALSGCVDLRRLTIRARVRGAAPGDLIRVLSNCTNLSSLDLELHSERLVDEHTIRAIAIHPVIRFLEIDKHLNLPLVSLIAKISQPFQHIISLRLCIDANAASSLLPHMKKLEMLELTVFNNYGTPSIFPFLHTLTTLKSLYLKFHNHILKECDSTHLVPLKRLKMLELADYDEGEFFDTTLVRGEFLAAMLGSLPFLESFTLHASSTFGDAFLIALGRNCLVLRTLTLDGRFTLEPLSRERCVLFPALEVLELGHVDSSMPLREWGGYREAWAGGVGRSLVRHAPKLQQLWLQENGGGGLGELVRETWEEMIGDREGLGGV</sequence>
<organism evidence="1 2">
    <name type="scientific">Aureobasidium pullulans</name>
    <name type="common">Black yeast</name>
    <name type="synonym">Pullularia pullulans</name>
    <dbReference type="NCBI Taxonomy" id="5580"/>
    <lineage>
        <taxon>Eukaryota</taxon>
        <taxon>Fungi</taxon>
        <taxon>Dikarya</taxon>
        <taxon>Ascomycota</taxon>
        <taxon>Pezizomycotina</taxon>
        <taxon>Dothideomycetes</taxon>
        <taxon>Dothideomycetidae</taxon>
        <taxon>Dothideales</taxon>
        <taxon>Saccotheciaceae</taxon>
        <taxon>Aureobasidium</taxon>
    </lineage>
</organism>
<dbReference type="SUPFAM" id="SSF52047">
    <property type="entry name" value="RNI-like"/>
    <property type="match status" value="1"/>
</dbReference>
<protein>
    <recommendedName>
        <fullName evidence="3">RNI-like protein</fullName>
    </recommendedName>
</protein>
<proteinExistence type="predicted"/>
<accession>A0ABR0T4I8</accession>
<evidence type="ECO:0000313" key="1">
    <source>
        <dbReference type="EMBL" id="KAK5999343.1"/>
    </source>
</evidence>
<dbReference type="Proteomes" id="UP001341245">
    <property type="component" value="Unassembled WGS sequence"/>
</dbReference>
<gene>
    <name evidence="1" type="ORF">QM012_005561</name>
</gene>